<dbReference type="PANTHER" id="PTHR46254">
    <property type="entry name" value="PROTEIN GVQW1-RELATED"/>
    <property type="match status" value="1"/>
</dbReference>
<keyword evidence="2" id="KW-1185">Reference proteome</keyword>
<reference evidence="1" key="3">
    <citation type="submission" date="2025-09" db="UniProtKB">
        <authorList>
            <consortium name="Ensembl"/>
        </authorList>
    </citation>
    <scope>IDENTIFICATION</scope>
</reference>
<evidence type="ECO:0000313" key="1">
    <source>
        <dbReference type="Ensembl" id="ENSPANP00000055844.1"/>
    </source>
</evidence>
<dbReference type="Proteomes" id="UP000028761">
    <property type="component" value="Chromosome 7"/>
</dbReference>
<accession>A0A8I5R8C3</accession>
<dbReference type="PRINTS" id="PR02045">
    <property type="entry name" value="F138DOMAIN"/>
</dbReference>
<dbReference type="GeneTree" id="ENSGT00940000165497"/>
<dbReference type="Ensembl" id="ENSPANT00000066346.1">
    <property type="protein sequence ID" value="ENSPANP00000055844.1"/>
    <property type="gene ID" value="ENSPANG00000048072.1"/>
</dbReference>
<reference evidence="1 2" key="1">
    <citation type="submission" date="2012-03" db="EMBL/GenBank/DDBJ databases">
        <title>Whole Genome Assembly of Papio anubis.</title>
        <authorList>
            <person name="Liu Y.L."/>
            <person name="Abraham K.A."/>
            <person name="Akbar H.A."/>
            <person name="Ali S.A."/>
            <person name="Anosike U.A."/>
            <person name="Aqrawi P.A."/>
            <person name="Arias F.A."/>
            <person name="Attaway T.A."/>
            <person name="Awwad R.A."/>
            <person name="Babu C.B."/>
            <person name="Bandaranaike D.B."/>
            <person name="Battles P.B."/>
            <person name="Bell A.B."/>
            <person name="Beltran B.B."/>
            <person name="Berhane-Mersha D.B."/>
            <person name="Bess C.B."/>
            <person name="Bickham C.B."/>
            <person name="Bolden T.B."/>
            <person name="Carter K.C."/>
            <person name="Chau D.C."/>
            <person name="Chavez A.C."/>
            <person name="Clerc-Blankenburg K.C."/>
            <person name="Coyle M.C."/>
            <person name="Dao M.D."/>
            <person name="Davila M.L.D."/>
            <person name="Davy-Carroll L.D."/>
            <person name="Denson S.D."/>
            <person name="Dinh H.D."/>
            <person name="Fernandez S.F."/>
            <person name="Fernando P.F."/>
            <person name="Forbes L.F."/>
            <person name="Francis C.F."/>
            <person name="Francisco L.F."/>
            <person name="Fu Q.F."/>
            <person name="Garcia-Iii R.G."/>
            <person name="Garrett T.G."/>
            <person name="Gross S.G."/>
            <person name="Gubbala S.G."/>
            <person name="Hirani K.H."/>
            <person name="Hogues M.H."/>
            <person name="Hollins B.H."/>
            <person name="Jackson L.J."/>
            <person name="Javaid M.J."/>
            <person name="Jhangiani S.J."/>
            <person name="Johnson A.J."/>
            <person name="Johnson B.J."/>
            <person name="Jones J.J."/>
            <person name="Joshi V.J."/>
            <person name="Kalu J.K."/>
            <person name="Khan N.K."/>
            <person name="Korchina V.K."/>
            <person name="Kovar C.K."/>
            <person name="Lago L.L."/>
            <person name="Lara F.L."/>
            <person name="Le T.-K.L."/>
            <person name="Lee S.L."/>
            <person name="Legall-Iii F.L."/>
            <person name="Lemon S.L."/>
            <person name="Liu J.L."/>
            <person name="Liu Y.-S.L."/>
            <person name="Liyanage D.L."/>
            <person name="Lopez J.L."/>
            <person name="Lorensuhewa L.L."/>
            <person name="Mata R.M."/>
            <person name="Mathew T.M."/>
            <person name="Mercado C.M."/>
            <person name="Mercado I.M."/>
            <person name="Morales K.M."/>
            <person name="Morgan M.M."/>
            <person name="Munidasa M.M."/>
            <person name="Ngo D.N."/>
            <person name="Nguyen L.N."/>
            <person name="Nguyen T.N."/>
            <person name="Nguyen N.N."/>
            <person name="Obregon M.O."/>
            <person name="Okwuonu G.O."/>
            <person name="Ongeri F.O."/>
            <person name="Onwere C.O."/>
            <person name="Osifeso I.O."/>
            <person name="Parra A.P."/>
            <person name="Patil S.P."/>
            <person name="Perez A.P."/>
            <person name="Perez Y.P."/>
            <person name="Pham C.P."/>
            <person name="Pu L.-L.P."/>
            <person name="Puazo M.P."/>
            <person name="Quiroz J.Q."/>
            <person name="Rouhana J.R."/>
            <person name="Ruiz M.R."/>
            <person name="Ruiz S.-J.R."/>
            <person name="Saada N.S."/>
            <person name="Santibanez J.S."/>
            <person name="Scheel M.S."/>
            <person name="Schneider B.S."/>
            <person name="Simmons D.S."/>
            <person name="Sisson I.S."/>
            <person name="Tang L.-Y.T."/>
            <person name="Thornton R.T."/>
            <person name="Tisius J.T."/>
            <person name="Toledanes G.T."/>
            <person name="Trejos Z.T."/>
            <person name="Usmani K.U."/>
            <person name="Varghese R.V."/>
            <person name="Vattathil S.V."/>
            <person name="Vee V.V."/>
            <person name="Walker D.W."/>
            <person name="Weissenberger G.W."/>
            <person name="White C.W."/>
            <person name="Williams A.W."/>
            <person name="Woodworth J.W."/>
            <person name="Wright R.W."/>
            <person name="Zhu Y.Z."/>
            <person name="Han Y.H."/>
            <person name="Newsham I.N."/>
            <person name="Nazareth L.N."/>
            <person name="Worley K.W."/>
            <person name="Muzny D.M."/>
            <person name="Rogers J.R."/>
            <person name="Gibbs R.G."/>
        </authorList>
    </citation>
    <scope>NUCLEOTIDE SEQUENCE [LARGE SCALE GENOMIC DNA]</scope>
</reference>
<name>A0A8I5R8C3_PAPAN</name>
<dbReference type="PANTHER" id="PTHR46254:SF7">
    <property type="entry name" value="PI4-KINASE N-TERMINAL DOMAIN-CONTAINING PROTEIN"/>
    <property type="match status" value="1"/>
</dbReference>
<reference evidence="1" key="2">
    <citation type="submission" date="2025-08" db="UniProtKB">
        <authorList>
            <consortium name="Ensembl"/>
        </authorList>
    </citation>
    <scope>IDENTIFICATION</scope>
</reference>
<proteinExistence type="predicted"/>
<protein>
    <submittedName>
        <fullName evidence="1">Uncharacterized protein</fullName>
    </submittedName>
</protein>
<evidence type="ECO:0000313" key="2">
    <source>
        <dbReference type="Proteomes" id="UP000028761"/>
    </source>
</evidence>
<sequence>MYHEILFSFCFFQLLKKCKFFFSFSFSFFLFFFETESRSVAQAGVQWPDLSSLQAPPPRFTPFSCLSLLSSWDYRRPPPWPARFLYFLVETGFHRVSQDGLDLLTS</sequence>
<organism evidence="1 2">
    <name type="scientific">Papio anubis</name>
    <name type="common">Olive baboon</name>
    <dbReference type="NCBI Taxonomy" id="9555"/>
    <lineage>
        <taxon>Eukaryota</taxon>
        <taxon>Metazoa</taxon>
        <taxon>Chordata</taxon>
        <taxon>Craniata</taxon>
        <taxon>Vertebrata</taxon>
        <taxon>Euteleostomi</taxon>
        <taxon>Mammalia</taxon>
        <taxon>Eutheria</taxon>
        <taxon>Euarchontoglires</taxon>
        <taxon>Primates</taxon>
        <taxon>Haplorrhini</taxon>
        <taxon>Catarrhini</taxon>
        <taxon>Cercopithecidae</taxon>
        <taxon>Cercopithecinae</taxon>
        <taxon>Papio</taxon>
    </lineage>
</organism>
<dbReference type="AlphaFoldDB" id="A0A8I5R8C3"/>